<sequence>MKEYRFIKDYKSNDELRKSFSKLATETFGIDFEPWYKNGFWKENYVCYSLVCDNEVVANASVNYLDVVIGEESIKAVQIGTVMTHDSLRRKGLARKLMEKILEDHRDKYELIYLFGDKDALEFYPKFGFETVHETDFSMKLNKEKFSLCDNQKNTNIRKLNMDDEQDFDIILRLTENRKPVSKTLSVVNDKYLLLFYFLYVFRDDIYYFEEEDIIVVYTVEEDTLQLFDIISQNEVNIERMLNKIVQTGMKCVEFQFTPDEKVGEIIKTNSTQQEYELFVISRGVELPKEFVFPKLSHA</sequence>
<evidence type="ECO:0000313" key="5">
    <source>
        <dbReference type="Proteomes" id="UP001056429"/>
    </source>
</evidence>
<evidence type="ECO:0000256" key="1">
    <source>
        <dbReference type="ARBA" id="ARBA00022679"/>
    </source>
</evidence>
<evidence type="ECO:0000259" key="3">
    <source>
        <dbReference type="PROSITE" id="PS51186"/>
    </source>
</evidence>
<keyword evidence="2 4" id="KW-0012">Acyltransferase</keyword>
<dbReference type="InterPro" id="IPR016181">
    <property type="entry name" value="Acyl_CoA_acyltransferase"/>
</dbReference>
<evidence type="ECO:0000256" key="2">
    <source>
        <dbReference type="ARBA" id="ARBA00023315"/>
    </source>
</evidence>
<dbReference type="EMBL" id="JAGSOJ010000005">
    <property type="protein sequence ID" value="MCM1992173.1"/>
    <property type="molecule type" value="Genomic_DNA"/>
</dbReference>
<reference evidence="4" key="1">
    <citation type="journal article" date="2021" name="mSystems">
        <title>Bacteria and Archaea Synergistically Convert Glycine Betaine to Biogenic Methane in the Formosa Cold Seep of the South China Sea.</title>
        <authorList>
            <person name="Li L."/>
            <person name="Zhang W."/>
            <person name="Zhang S."/>
            <person name="Song L."/>
            <person name="Sun Q."/>
            <person name="Zhang H."/>
            <person name="Xiang H."/>
            <person name="Dong X."/>
        </authorList>
    </citation>
    <scope>NUCLEOTIDE SEQUENCE</scope>
    <source>
        <strain evidence="4">ZWT</strain>
    </source>
</reference>
<comment type="caution">
    <text evidence="4">The sequence shown here is derived from an EMBL/GenBank/DDBJ whole genome shotgun (WGS) entry which is preliminary data.</text>
</comment>
<keyword evidence="1 4" id="KW-0808">Transferase</keyword>
<dbReference type="EC" id="2.3.1.-" evidence="4"/>
<accession>A0A9J6P9R0</accession>
<keyword evidence="5" id="KW-1185">Reference proteome</keyword>
<dbReference type="PANTHER" id="PTHR43420">
    <property type="entry name" value="ACETYLTRANSFERASE"/>
    <property type="match status" value="1"/>
</dbReference>
<dbReference type="PANTHER" id="PTHR43420:SF31">
    <property type="entry name" value="ACETYLTRANSFERASE"/>
    <property type="match status" value="1"/>
</dbReference>
<dbReference type="PROSITE" id="PS51186">
    <property type="entry name" value="GNAT"/>
    <property type="match status" value="1"/>
</dbReference>
<gene>
    <name evidence="4" type="ORF">KDK92_20825</name>
</gene>
<evidence type="ECO:0000313" key="4">
    <source>
        <dbReference type="EMBL" id="MCM1992173.1"/>
    </source>
</evidence>
<reference evidence="4" key="2">
    <citation type="submission" date="2021-04" db="EMBL/GenBank/DDBJ databases">
        <authorList>
            <person name="Dong X."/>
        </authorList>
    </citation>
    <scope>NUCLEOTIDE SEQUENCE</scope>
    <source>
        <strain evidence="4">ZWT</strain>
    </source>
</reference>
<dbReference type="GO" id="GO:0016747">
    <property type="term" value="F:acyltransferase activity, transferring groups other than amino-acyl groups"/>
    <property type="evidence" value="ECO:0007669"/>
    <property type="project" value="InterPro"/>
</dbReference>
<name>A0A9J6P9R0_9CLOT</name>
<dbReference type="SUPFAM" id="SSF55729">
    <property type="entry name" value="Acyl-CoA N-acyltransferases (Nat)"/>
    <property type="match status" value="1"/>
</dbReference>
<organism evidence="4 5">
    <name type="scientific">Oceanirhabdus seepicola</name>
    <dbReference type="NCBI Taxonomy" id="2828781"/>
    <lineage>
        <taxon>Bacteria</taxon>
        <taxon>Bacillati</taxon>
        <taxon>Bacillota</taxon>
        <taxon>Clostridia</taxon>
        <taxon>Eubacteriales</taxon>
        <taxon>Clostridiaceae</taxon>
        <taxon>Oceanirhabdus</taxon>
    </lineage>
</organism>
<dbReference type="InterPro" id="IPR050680">
    <property type="entry name" value="YpeA/RimI_acetyltransf"/>
</dbReference>
<dbReference type="Proteomes" id="UP001056429">
    <property type="component" value="Unassembled WGS sequence"/>
</dbReference>
<feature type="domain" description="N-acetyltransferase" evidence="3">
    <location>
        <begin position="5"/>
        <end position="144"/>
    </location>
</feature>
<dbReference type="AlphaFoldDB" id="A0A9J6P9R0"/>
<protein>
    <submittedName>
        <fullName evidence="4">GNAT family N-acetyltransferase</fullName>
        <ecNumber evidence="4">2.3.1.-</ecNumber>
    </submittedName>
</protein>
<dbReference type="CDD" id="cd04301">
    <property type="entry name" value="NAT_SF"/>
    <property type="match status" value="1"/>
</dbReference>
<dbReference type="Gene3D" id="3.40.630.30">
    <property type="match status" value="1"/>
</dbReference>
<dbReference type="InterPro" id="IPR000182">
    <property type="entry name" value="GNAT_dom"/>
</dbReference>
<dbReference type="RefSeq" id="WP_250861339.1">
    <property type="nucleotide sequence ID" value="NZ_JAGSOJ010000005.1"/>
</dbReference>
<dbReference type="Pfam" id="PF13527">
    <property type="entry name" value="Acetyltransf_9"/>
    <property type="match status" value="1"/>
</dbReference>
<proteinExistence type="predicted"/>